<dbReference type="Pfam" id="PF14021">
    <property type="entry name" value="TNT"/>
    <property type="match status" value="1"/>
</dbReference>
<organism evidence="2 3">
    <name type="scientific">Mucilaginibacter gossypii</name>
    <dbReference type="NCBI Taxonomy" id="551996"/>
    <lineage>
        <taxon>Bacteria</taxon>
        <taxon>Pseudomonadati</taxon>
        <taxon>Bacteroidota</taxon>
        <taxon>Sphingobacteriia</taxon>
        <taxon>Sphingobacteriales</taxon>
        <taxon>Sphingobacteriaceae</taxon>
        <taxon>Mucilaginibacter</taxon>
    </lineage>
</organism>
<keyword evidence="3" id="KW-1185">Reference proteome</keyword>
<evidence type="ECO:0000313" key="2">
    <source>
        <dbReference type="EMBL" id="SDI19904.1"/>
    </source>
</evidence>
<sequence length="225" mass="25227">MIILFHKRGAHSRFIKQKLHRMKTLKILILSVWLMPFLATAQTKPLKHAHNPAANHHKLPVRGITYDDFKSSVADFADTSSKKALADSAWLLWKTEKWDALEKFFTANNLNGGWPPNRGAVNLVIITLKKGVLIDRYGGYSDSTGTFQDKGTFVSPKGVPFPMRALPDNTLSKPYKIYKVLKAIAKVRQGKIIPWFGKPGLGIQYEVPATVNDLKAGGYIEEVKQ</sequence>
<feature type="domain" description="TNT" evidence="1">
    <location>
        <begin position="127"/>
        <end position="223"/>
    </location>
</feature>
<dbReference type="PANTHER" id="PTHR42059">
    <property type="entry name" value="TNT DOMAIN-CONTAINING PROTEIN"/>
    <property type="match status" value="1"/>
</dbReference>
<protein>
    <recommendedName>
        <fullName evidence="1">TNT domain-containing protein</fullName>
    </recommendedName>
</protein>
<name>A0A1G8ILV8_9SPHI</name>
<dbReference type="EMBL" id="FNCG01000017">
    <property type="protein sequence ID" value="SDI19904.1"/>
    <property type="molecule type" value="Genomic_DNA"/>
</dbReference>
<dbReference type="STRING" id="551996.SAMN05192573_11743"/>
<dbReference type="GO" id="GO:0050135">
    <property type="term" value="F:NADP+ nucleosidase activity"/>
    <property type="evidence" value="ECO:0007669"/>
    <property type="project" value="InterPro"/>
</dbReference>
<accession>A0A1G8ILV8</accession>
<dbReference type="AlphaFoldDB" id="A0A1G8ILV8"/>
<proteinExistence type="predicted"/>
<reference evidence="3" key="1">
    <citation type="submission" date="2016-10" db="EMBL/GenBank/DDBJ databases">
        <authorList>
            <person name="Varghese N."/>
            <person name="Submissions S."/>
        </authorList>
    </citation>
    <scope>NUCLEOTIDE SEQUENCE [LARGE SCALE GENOMIC DNA]</scope>
    <source>
        <strain evidence="3">Gh-67</strain>
    </source>
</reference>
<dbReference type="InterPro" id="IPR053024">
    <property type="entry name" value="Fungal_surface_NADase"/>
</dbReference>
<dbReference type="PANTHER" id="PTHR42059:SF1">
    <property type="entry name" value="TNT DOMAIN-CONTAINING PROTEIN"/>
    <property type="match status" value="1"/>
</dbReference>
<gene>
    <name evidence="2" type="ORF">SAMN05192573_11743</name>
</gene>
<dbReference type="InterPro" id="IPR025331">
    <property type="entry name" value="TNT"/>
</dbReference>
<evidence type="ECO:0000259" key="1">
    <source>
        <dbReference type="Pfam" id="PF14021"/>
    </source>
</evidence>
<evidence type="ECO:0000313" key="3">
    <source>
        <dbReference type="Proteomes" id="UP000199705"/>
    </source>
</evidence>
<dbReference type="Proteomes" id="UP000199705">
    <property type="component" value="Unassembled WGS sequence"/>
</dbReference>